<name>A0A699Y267_TANCI</name>
<proteinExistence type="predicted"/>
<feature type="compositionally biased region" description="Basic and acidic residues" evidence="1">
    <location>
        <begin position="1"/>
        <end position="12"/>
    </location>
</feature>
<organism evidence="2">
    <name type="scientific">Tanacetum cinerariifolium</name>
    <name type="common">Dalmatian daisy</name>
    <name type="synonym">Chrysanthemum cinerariifolium</name>
    <dbReference type="NCBI Taxonomy" id="118510"/>
    <lineage>
        <taxon>Eukaryota</taxon>
        <taxon>Viridiplantae</taxon>
        <taxon>Streptophyta</taxon>
        <taxon>Embryophyta</taxon>
        <taxon>Tracheophyta</taxon>
        <taxon>Spermatophyta</taxon>
        <taxon>Magnoliopsida</taxon>
        <taxon>eudicotyledons</taxon>
        <taxon>Gunneridae</taxon>
        <taxon>Pentapetalae</taxon>
        <taxon>asterids</taxon>
        <taxon>campanulids</taxon>
        <taxon>Asterales</taxon>
        <taxon>Asteraceae</taxon>
        <taxon>Asteroideae</taxon>
        <taxon>Anthemideae</taxon>
        <taxon>Anthemidinae</taxon>
        <taxon>Tanacetum</taxon>
    </lineage>
</organism>
<sequence length="56" mass="6136">DALRSTNGDDSHNSGTGVKRTERAAREYHSKAPKELLAFRNGVKEWSLSFTSATAL</sequence>
<gene>
    <name evidence="2" type="ORF">Tci_934800</name>
</gene>
<dbReference type="EMBL" id="BKCJ011945977">
    <property type="protein sequence ID" value="GFD62831.1"/>
    <property type="molecule type" value="Genomic_DNA"/>
</dbReference>
<evidence type="ECO:0000313" key="2">
    <source>
        <dbReference type="EMBL" id="GFD62831.1"/>
    </source>
</evidence>
<accession>A0A699Y267</accession>
<evidence type="ECO:0000256" key="1">
    <source>
        <dbReference type="SAM" id="MobiDB-lite"/>
    </source>
</evidence>
<comment type="caution">
    <text evidence="2">The sequence shown here is derived from an EMBL/GenBank/DDBJ whole genome shotgun (WGS) entry which is preliminary data.</text>
</comment>
<feature type="region of interest" description="Disordered" evidence="1">
    <location>
        <begin position="1"/>
        <end position="29"/>
    </location>
</feature>
<feature type="compositionally biased region" description="Basic and acidic residues" evidence="1">
    <location>
        <begin position="19"/>
        <end position="29"/>
    </location>
</feature>
<protein>
    <submittedName>
        <fullName evidence="2">Uncharacterized protein</fullName>
    </submittedName>
</protein>
<feature type="non-terminal residue" evidence="2">
    <location>
        <position position="1"/>
    </location>
</feature>
<reference evidence="2" key="1">
    <citation type="journal article" date="2019" name="Sci. Rep.">
        <title>Draft genome of Tanacetum cinerariifolium, the natural source of mosquito coil.</title>
        <authorList>
            <person name="Yamashiro T."/>
            <person name="Shiraishi A."/>
            <person name="Satake H."/>
            <person name="Nakayama K."/>
        </authorList>
    </citation>
    <scope>NUCLEOTIDE SEQUENCE</scope>
</reference>
<dbReference type="AlphaFoldDB" id="A0A699Y267"/>
<feature type="non-terminal residue" evidence="2">
    <location>
        <position position="56"/>
    </location>
</feature>